<dbReference type="Proteomes" id="UP000509241">
    <property type="component" value="Chromosome"/>
</dbReference>
<reference evidence="3 4" key="1">
    <citation type="submission" date="2020-07" db="EMBL/GenBank/DDBJ databases">
        <authorList>
            <person name="Cui H."/>
        </authorList>
    </citation>
    <scope>NUCLEOTIDE SEQUENCE [LARGE SCALE GENOMIC DNA]</scope>
    <source>
        <strain evidence="3 4">YPL8</strain>
    </source>
</reference>
<dbReference type="RefSeq" id="WP_179264677.1">
    <property type="nucleotide sequence ID" value="NZ_CP058601.1"/>
</dbReference>
<evidence type="ECO:0000259" key="2">
    <source>
        <dbReference type="Pfam" id="PF12172"/>
    </source>
</evidence>
<protein>
    <submittedName>
        <fullName evidence="3">OB-fold domain-containing protein</fullName>
    </submittedName>
</protein>
<dbReference type="InterPro" id="IPR002878">
    <property type="entry name" value="ChsH2_C"/>
</dbReference>
<dbReference type="OrthoDB" id="9573at2157"/>
<keyword evidence="4" id="KW-1185">Reference proteome</keyword>
<dbReference type="PANTHER" id="PTHR34075">
    <property type="entry name" value="BLR3430 PROTEIN"/>
    <property type="match status" value="1"/>
</dbReference>
<dbReference type="Pfam" id="PF12172">
    <property type="entry name" value="zf-ChsH2"/>
    <property type="match status" value="1"/>
</dbReference>
<dbReference type="Pfam" id="PF01796">
    <property type="entry name" value="OB_ChsH2_C"/>
    <property type="match status" value="1"/>
</dbReference>
<feature type="domain" description="ChsH2 rubredoxin-like zinc ribbon" evidence="2">
    <location>
        <begin position="3"/>
        <end position="32"/>
    </location>
</feature>
<dbReference type="AlphaFoldDB" id="A0A7D5KN26"/>
<feature type="domain" description="ChsH2 C-terminal OB-fold" evidence="1">
    <location>
        <begin position="35"/>
        <end position="95"/>
    </location>
</feature>
<dbReference type="InterPro" id="IPR052513">
    <property type="entry name" value="Thioester_dehydratase-like"/>
</dbReference>
<organism evidence="3 4">
    <name type="scientific">Natrinema halophilum</name>
    <dbReference type="NCBI Taxonomy" id="1699371"/>
    <lineage>
        <taxon>Archaea</taxon>
        <taxon>Methanobacteriati</taxon>
        <taxon>Methanobacteriota</taxon>
        <taxon>Stenosarchaea group</taxon>
        <taxon>Halobacteria</taxon>
        <taxon>Halobacteriales</taxon>
        <taxon>Natrialbaceae</taxon>
        <taxon>Natrinema</taxon>
    </lineage>
</organism>
<sequence>MSRFPATRCANCGTVYGHRVSVCRECHADEMESHPISGRGTVYATTTIRVPSAKFEGDAPYEVCIVDVGTDEPVRVTARLTDREDPEPGDEVRFVERQNGTIYFEIHG</sequence>
<accession>A0A7D5KN26</accession>
<dbReference type="EMBL" id="CP058601">
    <property type="protein sequence ID" value="QLG51298.1"/>
    <property type="molecule type" value="Genomic_DNA"/>
</dbReference>
<gene>
    <name evidence="3" type="ORF">HYG82_20205</name>
</gene>
<dbReference type="KEGG" id="haly:HYG82_20205"/>
<evidence type="ECO:0000259" key="1">
    <source>
        <dbReference type="Pfam" id="PF01796"/>
    </source>
</evidence>
<dbReference type="InterPro" id="IPR022002">
    <property type="entry name" value="ChsH2_Znr"/>
</dbReference>
<dbReference type="PANTHER" id="PTHR34075:SF5">
    <property type="entry name" value="BLR3430 PROTEIN"/>
    <property type="match status" value="1"/>
</dbReference>
<dbReference type="InterPro" id="IPR012340">
    <property type="entry name" value="NA-bd_OB-fold"/>
</dbReference>
<name>A0A7D5KN26_9EURY</name>
<dbReference type="SUPFAM" id="SSF50249">
    <property type="entry name" value="Nucleic acid-binding proteins"/>
    <property type="match status" value="1"/>
</dbReference>
<evidence type="ECO:0000313" key="3">
    <source>
        <dbReference type="EMBL" id="QLG51298.1"/>
    </source>
</evidence>
<dbReference type="GeneID" id="56035666"/>
<proteinExistence type="predicted"/>
<evidence type="ECO:0000313" key="4">
    <source>
        <dbReference type="Proteomes" id="UP000509241"/>
    </source>
</evidence>